<dbReference type="InterPro" id="IPR054189">
    <property type="entry name" value="DUF6894"/>
</dbReference>
<name>A0ABQ4SPG1_9HYPH</name>
<reference evidence="2" key="1">
    <citation type="journal article" date="2021" name="Front. Microbiol.">
        <title>Comprehensive Comparative Genomics and Phenotyping of Methylobacterium Species.</title>
        <authorList>
            <person name="Alessa O."/>
            <person name="Ogura Y."/>
            <person name="Fujitani Y."/>
            <person name="Takami H."/>
            <person name="Hayashi T."/>
            <person name="Sahin N."/>
            <person name="Tani A."/>
        </authorList>
    </citation>
    <scope>NUCLEOTIDE SEQUENCE</scope>
    <source>
        <strain evidence="2">DSM 17168</strain>
    </source>
</reference>
<keyword evidence="3" id="KW-1185">Reference proteome</keyword>
<evidence type="ECO:0000313" key="2">
    <source>
        <dbReference type="EMBL" id="GJE03725.1"/>
    </source>
</evidence>
<feature type="domain" description="DUF6894" evidence="1">
    <location>
        <begin position="4"/>
        <end position="67"/>
    </location>
</feature>
<organism evidence="2 3">
    <name type="scientific">Methylobacterium isbiliense</name>
    <dbReference type="NCBI Taxonomy" id="315478"/>
    <lineage>
        <taxon>Bacteria</taxon>
        <taxon>Pseudomonadati</taxon>
        <taxon>Pseudomonadota</taxon>
        <taxon>Alphaproteobacteria</taxon>
        <taxon>Hyphomicrobiales</taxon>
        <taxon>Methylobacteriaceae</taxon>
        <taxon>Methylobacterium</taxon>
    </lineage>
</organism>
<evidence type="ECO:0000259" key="1">
    <source>
        <dbReference type="Pfam" id="PF21834"/>
    </source>
</evidence>
<dbReference type="RefSeq" id="WP_238241104.1">
    <property type="nucleotide sequence ID" value="NZ_BPQQ01000087.1"/>
</dbReference>
<gene>
    <name evidence="2" type="ORF">GMJLKIPL_5682</name>
</gene>
<dbReference type="Pfam" id="PF21834">
    <property type="entry name" value="DUF6894"/>
    <property type="match status" value="1"/>
</dbReference>
<accession>A0ABQ4SPG1</accession>
<proteinExistence type="predicted"/>
<dbReference type="EMBL" id="BPQQ01000087">
    <property type="protein sequence ID" value="GJE03725.1"/>
    <property type="molecule type" value="Genomic_DNA"/>
</dbReference>
<evidence type="ECO:0000313" key="3">
    <source>
        <dbReference type="Proteomes" id="UP001055153"/>
    </source>
</evidence>
<protein>
    <recommendedName>
        <fullName evidence="1">DUF6894 domain-containing protein</fullName>
    </recommendedName>
</protein>
<dbReference type="Proteomes" id="UP001055153">
    <property type="component" value="Unassembled WGS sequence"/>
</dbReference>
<reference evidence="2" key="2">
    <citation type="submission" date="2021-08" db="EMBL/GenBank/DDBJ databases">
        <authorList>
            <person name="Tani A."/>
            <person name="Ola A."/>
            <person name="Ogura Y."/>
            <person name="Katsura K."/>
            <person name="Hayashi T."/>
        </authorList>
    </citation>
    <scope>NUCLEOTIDE SEQUENCE</scope>
    <source>
        <strain evidence="2">DSM 17168</strain>
    </source>
</reference>
<sequence>MTTYRFHCTNGLEFYLDTRGQSVAPGESLRGRAEQVAQGLRRRGGDWSTWSVSVHDLDGRRVLLLPVEAALPLAA</sequence>
<comment type="caution">
    <text evidence="2">The sequence shown here is derived from an EMBL/GenBank/DDBJ whole genome shotgun (WGS) entry which is preliminary data.</text>
</comment>